<accession>D7G507</accession>
<keyword evidence="2" id="KW-1185">Reference proteome</keyword>
<evidence type="ECO:0000313" key="1">
    <source>
        <dbReference type="EMBL" id="CBJ33770.1"/>
    </source>
</evidence>
<name>D7G507_ECTSI</name>
<gene>
    <name evidence="1" type="ORF">Esi_0598_0006</name>
</gene>
<dbReference type="InParanoid" id="D7G507"/>
<sequence length="233" mass="26076">MFKRAPVGKKEAAAKFKAEAAGNQAPKNMGDITLRDACDVLDAVLTDDSTKVPVKEGVDVFFDPEKFNEKKTLDVFMKTFPYDAVELGVRERTEILVGSSKGKVVNTKHDRAMIEVGGRSLAVSVLFVLQHAVGGQLVTTVEAAQRKFVLFLQQVIAIPEFFIPNHYRIEGKASCAQSRYTTDAEAEIAKLQLKQRVKPTPERQGKITRFQKRLDGMIKIKPMIWRVLRKISV</sequence>
<organism evidence="1 2">
    <name type="scientific">Ectocarpus siliculosus</name>
    <name type="common">Brown alga</name>
    <name type="synonym">Conferva siliculosa</name>
    <dbReference type="NCBI Taxonomy" id="2880"/>
    <lineage>
        <taxon>Eukaryota</taxon>
        <taxon>Sar</taxon>
        <taxon>Stramenopiles</taxon>
        <taxon>Ochrophyta</taxon>
        <taxon>PX clade</taxon>
        <taxon>Phaeophyceae</taxon>
        <taxon>Ectocarpales</taxon>
        <taxon>Ectocarpaceae</taxon>
        <taxon>Ectocarpus</taxon>
    </lineage>
</organism>
<dbReference type="EMBL" id="FN649760">
    <property type="protein sequence ID" value="CBJ33770.1"/>
    <property type="molecule type" value="Genomic_DNA"/>
</dbReference>
<evidence type="ECO:0000313" key="2">
    <source>
        <dbReference type="Proteomes" id="UP000002630"/>
    </source>
</evidence>
<dbReference type="Proteomes" id="UP000002630">
    <property type="component" value="Unassembled WGS sequence"/>
</dbReference>
<proteinExistence type="predicted"/>
<dbReference type="AlphaFoldDB" id="D7G507"/>
<reference evidence="1 2" key="1">
    <citation type="journal article" date="2010" name="Nature">
        <title>The Ectocarpus genome and the independent evolution of multicellularity in brown algae.</title>
        <authorList>
            <person name="Cock J.M."/>
            <person name="Sterck L."/>
            <person name="Rouze P."/>
            <person name="Scornet D."/>
            <person name="Allen A.E."/>
            <person name="Amoutzias G."/>
            <person name="Anthouard V."/>
            <person name="Artiguenave F."/>
            <person name="Aury J.M."/>
            <person name="Badger J.H."/>
            <person name="Beszteri B."/>
            <person name="Billiau K."/>
            <person name="Bonnet E."/>
            <person name="Bothwell J.H."/>
            <person name="Bowler C."/>
            <person name="Boyen C."/>
            <person name="Brownlee C."/>
            <person name="Carrano C.J."/>
            <person name="Charrier B."/>
            <person name="Cho G.Y."/>
            <person name="Coelho S.M."/>
            <person name="Collen J."/>
            <person name="Corre E."/>
            <person name="Da Silva C."/>
            <person name="Delage L."/>
            <person name="Delaroque N."/>
            <person name="Dittami S.M."/>
            <person name="Doulbeau S."/>
            <person name="Elias M."/>
            <person name="Farnham G."/>
            <person name="Gachon C.M."/>
            <person name="Gschloessl B."/>
            <person name="Heesch S."/>
            <person name="Jabbari K."/>
            <person name="Jubin C."/>
            <person name="Kawai H."/>
            <person name="Kimura K."/>
            <person name="Kloareg B."/>
            <person name="Kupper F.C."/>
            <person name="Lang D."/>
            <person name="Le Bail A."/>
            <person name="Leblanc C."/>
            <person name="Lerouge P."/>
            <person name="Lohr M."/>
            <person name="Lopez P.J."/>
            <person name="Martens C."/>
            <person name="Maumus F."/>
            <person name="Michel G."/>
            <person name="Miranda-Saavedra D."/>
            <person name="Morales J."/>
            <person name="Moreau H."/>
            <person name="Motomura T."/>
            <person name="Nagasato C."/>
            <person name="Napoli C.A."/>
            <person name="Nelson D.R."/>
            <person name="Nyvall-Collen P."/>
            <person name="Peters A.F."/>
            <person name="Pommier C."/>
            <person name="Potin P."/>
            <person name="Poulain J."/>
            <person name="Quesneville H."/>
            <person name="Read B."/>
            <person name="Rensing S.A."/>
            <person name="Ritter A."/>
            <person name="Rousvoal S."/>
            <person name="Samanta M."/>
            <person name="Samson G."/>
            <person name="Schroeder D.C."/>
            <person name="Segurens B."/>
            <person name="Strittmatter M."/>
            <person name="Tonon T."/>
            <person name="Tregear J.W."/>
            <person name="Valentin K."/>
            <person name="von Dassow P."/>
            <person name="Yamagishi T."/>
            <person name="Van de Peer Y."/>
            <person name="Wincker P."/>
        </authorList>
    </citation>
    <scope>NUCLEOTIDE SEQUENCE [LARGE SCALE GENOMIC DNA]</scope>
    <source>
        <strain evidence="2">Ec32 / CCAP1310/4</strain>
    </source>
</reference>
<protein>
    <submittedName>
        <fullName evidence="1">Uncharacterized protein</fullName>
    </submittedName>
</protein>